<dbReference type="STRING" id="871963.Desdi_2585"/>
<reference evidence="3" key="1">
    <citation type="submission" date="2012-02" db="EMBL/GenBank/DDBJ databases">
        <title>Complete sequence of Desulfitobacterium dichloroeliminans LMG P-21439.</title>
        <authorList>
            <person name="Lucas S."/>
            <person name="Han J."/>
            <person name="Lapidus A."/>
            <person name="Cheng J.-F."/>
            <person name="Goodwin L."/>
            <person name="Pitluck S."/>
            <person name="Peters L."/>
            <person name="Ovchinnikova G."/>
            <person name="Teshima H."/>
            <person name="Detter J.C."/>
            <person name="Han C."/>
            <person name="Tapia R."/>
            <person name="Land M."/>
            <person name="Hauser L."/>
            <person name="Kyrpides N."/>
            <person name="Ivanova N."/>
            <person name="Pagani I."/>
            <person name="Kruse T."/>
            <person name="de Vos W.M."/>
            <person name="Boon N."/>
            <person name="Smidt H."/>
            <person name="Woyke T."/>
        </authorList>
    </citation>
    <scope>NUCLEOTIDE SEQUENCE [LARGE SCALE GENOMIC DNA]</scope>
    <source>
        <strain evidence="3">LMG P-21439 / DCA1</strain>
    </source>
</reference>
<dbReference type="HOGENOM" id="CLU_068835_1_0_9"/>
<dbReference type="InterPro" id="IPR023875">
    <property type="entry name" value="DNA_repair_put"/>
</dbReference>
<dbReference type="EMBL" id="CP003344">
    <property type="protein sequence ID" value="AGA70001.1"/>
    <property type="molecule type" value="Genomic_DNA"/>
</dbReference>
<organism evidence="2 3">
    <name type="scientific">Desulfitobacterium dichloroeliminans (strain LMG P-21439 / DCA1)</name>
    <dbReference type="NCBI Taxonomy" id="871963"/>
    <lineage>
        <taxon>Bacteria</taxon>
        <taxon>Bacillati</taxon>
        <taxon>Bacillota</taxon>
        <taxon>Clostridia</taxon>
        <taxon>Eubacteriales</taxon>
        <taxon>Desulfitobacteriaceae</taxon>
        <taxon>Desulfitobacterium</taxon>
    </lineage>
</organism>
<dbReference type="Pfam" id="PF13566">
    <property type="entry name" value="DUF4130"/>
    <property type="match status" value="1"/>
</dbReference>
<sequence length="273" mass="32055">MFDGSTLVYKYDGSFEGLLCCVFESYERKEIPLEILPPEGQPGLFDTLKYIETDSHKAHRVYDSIPIKISLEAQEMVKLAFLTCASHKERLIFYFLRLGYKVGGKVTGMLTDDNVNALQKAVHNLTFESHRLKGFVRFSVYNEGLIAIIEPRNFVLPLLATHFSNRFGNEVFMIFDKTHKAALIHQAGRMEIVDVEDWELPEPEEKEAEYRRLWQQFYNTIAIESRYNPRCRMNFMPKRFWKHLTEFYPEQKAKVGAVKEDKLQGERTLMRRH</sequence>
<gene>
    <name evidence="2" type="ordered locus">Desdi_2585</name>
</gene>
<name>L0FBJ0_DESDL</name>
<accession>L0FBJ0</accession>
<dbReference type="RefSeq" id="WP_015262972.1">
    <property type="nucleotide sequence ID" value="NC_019903.1"/>
</dbReference>
<evidence type="ECO:0000313" key="2">
    <source>
        <dbReference type="EMBL" id="AGA70001.1"/>
    </source>
</evidence>
<dbReference type="NCBIfam" id="TIGR03915">
    <property type="entry name" value="SAM_7_link_chp"/>
    <property type="match status" value="1"/>
</dbReference>
<evidence type="ECO:0000313" key="3">
    <source>
        <dbReference type="Proteomes" id="UP000010797"/>
    </source>
</evidence>
<evidence type="ECO:0000259" key="1">
    <source>
        <dbReference type="Pfam" id="PF13566"/>
    </source>
</evidence>
<dbReference type="Proteomes" id="UP000010797">
    <property type="component" value="Chromosome"/>
</dbReference>
<feature type="domain" description="DUF4130" evidence="1">
    <location>
        <begin position="87"/>
        <end position="246"/>
    </location>
</feature>
<protein>
    <submittedName>
        <fullName evidence="2">Putative DNA metabolism protein</fullName>
    </submittedName>
</protein>
<keyword evidence="3" id="KW-1185">Reference proteome</keyword>
<dbReference type="InterPro" id="IPR025404">
    <property type="entry name" value="DUF4130"/>
</dbReference>
<dbReference type="OrthoDB" id="5290748at2"/>
<dbReference type="KEGG" id="ddl:Desdi_2585"/>
<dbReference type="AlphaFoldDB" id="L0FBJ0"/>
<proteinExistence type="predicted"/>
<dbReference type="eggNOG" id="COG1573">
    <property type="taxonomic scope" value="Bacteria"/>
</dbReference>